<evidence type="ECO:0000256" key="2">
    <source>
        <dbReference type="SAM" id="Phobius"/>
    </source>
</evidence>
<organism evidence="3 4">
    <name type="scientific">Aureobasidium vineae</name>
    <dbReference type="NCBI Taxonomy" id="2773715"/>
    <lineage>
        <taxon>Eukaryota</taxon>
        <taxon>Fungi</taxon>
        <taxon>Dikarya</taxon>
        <taxon>Ascomycota</taxon>
        <taxon>Pezizomycotina</taxon>
        <taxon>Dothideomycetes</taxon>
        <taxon>Dothideomycetidae</taxon>
        <taxon>Dothideales</taxon>
        <taxon>Saccotheciaceae</taxon>
        <taxon>Aureobasidium</taxon>
    </lineage>
</organism>
<dbReference type="Proteomes" id="UP000716446">
    <property type="component" value="Unassembled WGS sequence"/>
</dbReference>
<evidence type="ECO:0008006" key="5">
    <source>
        <dbReference type="Google" id="ProtNLM"/>
    </source>
</evidence>
<feature type="transmembrane region" description="Helical" evidence="2">
    <location>
        <begin position="52"/>
        <end position="71"/>
    </location>
</feature>
<sequence length="246" mass="28416">MFQSLKDRSSFGGYIRFVIRIFQFVLAITVIGLYGYDLDNARKAHIGADPKWTYAVVVGALSAISVFFFLFKYTLRFFWDAVMLILWAIVFGIFGKMYISAHPTPHQQGQQRMKNAVWIDLANLILWFITFGTGEKEGRYAPVDLWVKYPVLLTSDAWHLRSKGEWVDDTEQVFAECRLIKERKYAREDAEQQSQREQEAGLGDEGWILPDELLPEALLVEELVAEEEMPEQTEAPYQRPGPIHVD</sequence>
<keyword evidence="2" id="KW-0812">Transmembrane</keyword>
<keyword evidence="4" id="KW-1185">Reference proteome</keyword>
<name>A0A9N8JWE9_9PEZI</name>
<feature type="transmembrane region" description="Helical" evidence="2">
    <location>
        <begin position="14"/>
        <end position="36"/>
    </location>
</feature>
<reference evidence="3" key="1">
    <citation type="submission" date="2020-06" db="EMBL/GenBank/DDBJ databases">
        <authorList>
            <person name="Onetto C."/>
        </authorList>
    </citation>
    <scope>NUCLEOTIDE SEQUENCE</scope>
</reference>
<proteinExistence type="predicted"/>
<feature type="region of interest" description="Disordered" evidence="1">
    <location>
        <begin position="225"/>
        <end position="246"/>
    </location>
</feature>
<dbReference type="AlphaFoldDB" id="A0A9N8JWE9"/>
<dbReference type="PANTHER" id="PTHR42083">
    <property type="entry name" value="MARVEL DOMAIN-CONTAINING PROTEIN"/>
    <property type="match status" value="1"/>
</dbReference>
<comment type="caution">
    <text evidence="3">The sequence shown here is derived from an EMBL/GenBank/DDBJ whole genome shotgun (WGS) entry which is preliminary data.</text>
</comment>
<dbReference type="EMBL" id="CAIJEN010000014">
    <property type="protein sequence ID" value="CAD0093588.1"/>
    <property type="molecule type" value="Genomic_DNA"/>
</dbReference>
<feature type="transmembrane region" description="Helical" evidence="2">
    <location>
        <begin position="116"/>
        <end position="134"/>
    </location>
</feature>
<gene>
    <name evidence="3" type="ORF">AWRI4619_LOCUS7876</name>
</gene>
<feature type="transmembrane region" description="Helical" evidence="2">
    <location>
        <begin position="77"/>
        <end position="95"/>
    </location>
</feature>
<dbReference type="PANTHER" id="PTHR42083:SF1">
    <property type="entry name" value="MARVEL DOMAIN-CONTAINING PROTEIN"/>
    <property type="match status" value="1"/>
</dbReference>
<evidence type="ECO:0000256" key="1">
    <source>
        <dbReference type="SAM" id="MobiDB-lite"/>
    </source>
</evidence>
<protein>
    <recommendedName>
        <fullName evidence="5">MARVEL domain-containing protein</fullName>
    </recommendedName>
</protein>
<evidence type="ECO:0000313" key="3">
    <source>
        <dbReference type="EMBL" id="CAD0093588.1"/>
    </source>
</evidence>
<keyword evidence="2" id="KW-0472">Membrane</keyword>
<accession>A0A9N8JWE9</accession>
<evidence type="ECO:0000313" key="4">
    <source>
        <dbReference type="Proteomes" id="UP000716446"/>
    </source>
</evidence>
<keyword evidence="2" id="KW-1133">Transmembrane helix</keyword>